<dbReference type="PROSITE" id="PS00671">
    <property type="entry name" value="D_2_HYDROXYACID_DH_3"/>
    <property type="match status" value="1"/>
</dbReference>
<name>A0ABR1LJR8_9PEZI</name>
<dbReference type="Proteomes" id="UP001365128">
    <property type="component" value="Unassembled WGS sequence"/>
</dbReference>
<gene>
    <name evidence="5" type="ORF">IWX46DRAFT_611348</name>
</gene>
<keyword evidence="6" id="KW-1185">Reference proteome</keyword>
<dbReference type="PROSITE" id="PS00670">
    <property type="entry name" value="D_2_HYDROXYACID_DH_2"/>
    <property type="match status" value="1"/>
</dbReference>
<dbReference type="PANTHER" id="PTHR10996:SF269">
    <property type="entry name" value="HYPOTHETICAL D-ISOMER SPECIFIC 2-HYDROXYACID DEHYDROGENASE (EUROFUNG)"/>
    <property type="match status" value="1"/>
</dbReference>
<dbReference type="Pfam" id="PF00389">
    <property type="entry name" value="2-Hacid_dh"/>
    <property type="match status" value="1"/>
</dbReference>
<evidence type="ECO:0000256" key="1">
    <source>
        <dbReference type="ARBA" id="ARBA00023002"/>
    </source>
</evidence>
<protein>
    <submittedName>
        <fullName evidence="5">Glyoxylate reductase</fullName>
    </submittedName>
</protein>
<proteinExistence type="inferred from homology"/>
<dbReference type="Pfam" id="PF02826">
    <property type="entry name" value="2-Hacid_dh_C"/>
    <property type="match status" value="1"/>
</dbReference>
<reference evidence="5 6" key="1">
    <citation type="submission" date="2024-04" db="EMBL/GenBank/DDBJ databases">
        <title>Phyllosticta paracitricarpa is synonymous to the EU quarantine fungus P. citricarpa based on phylogenomic analyses.</title>
        <authorList>
            <consortium name="Lawrence Berkeley National Laboratory"/>
            <person name="Van Ingen-Buijs V.A."/>
            <person name="Van Westerhoven A.C."/>
            <person name="Haridas S."/>
            <person name="Skiadas P."/>
            <person name="Martin F."/>
            <person name="Groenewald J.Z."/>
            <person name="Crous P.W."/>
            <person name="Seidl M.F."/>
        </authorList>
    </citation>
    <scope>NUCLEOTIDE SEQUENCE [LARGE SCALE GENOMIC DNA]</scope>
    <source>
        <strain evidence="5 6">CBS 122670</strain>
    </source>
</reference>
<dbReference type="SUPFAM" id="SSF51735">
    <property type="entry name" value="NAD(P)-binding Rossmann-fold domains"/>
    <property type="match status" value="1"/>
</dbReference>
<dbReference type="PROSITE" id="PS00065">
    <property type="entry name" value="D_2_HYDROXYACID_DH_1"/>
    <property type="match status" value="1"/>
</dbReference>
<evidence type="ECO:0000313" key="5">
    <source>
        <dbReference type="EMBL" id="KAK7535419.1"/>
    </source>
</evidence>
<evidence type="ECO:0000256" key="2">
    <source>
        <dbReference type="RuleBase" id="RU003719"/>
    </source>
</evidence>
<dbReference type="PANTHER" id="PTHR10996">
    <property type="entry name" value="2-HYDROXYACID DEHYDROGENASE-RELATED"/>
    <property type="match status" value="1"/>
</dbReference>
<evidence type="ECO:0000259" key="4">
    <source>
        <dbReference type="Pfam" id="PF02826"/>
    </source>
</evidence>
<dbReference type="InterPro" id="IPR050223">
    <property type="entry name" value="D-isomer_2-hydroxyacid_DH"/>
</dbReference>
<dbReference type="EMBL" id="JBBPDW010000040">
    <property type="protein sequence ID" value="KAK7535419.1"/>
    <property type="molecule type" value="Genomic_DNA"/>
</dbReference>
<accession>A0ABR1LJR8</accession>
<dbReference type="InterPro" id="IPR006140">
    <property type="entry name" value="D-isomer_DH_NAD-bd"/>
</dbReference>
<evidence type="ECO:0000313" key="6">
    <source>
        <dbReference type="Proteomes" id="UP001365128"/>
    </source>
</evidence>
<dbReference type="InterPro" id="IPR036291">
    <property type="entry name" value="NAD(P)-bd_dom_sf"/>
</dbReference>
<sequence>MNVISIRPFNTPFTSRLIRHTLSASLPAASCNQLSSRLYQRPSASQRLFRACNNTKTTTYRAFSSSAKMGSVGKPKALLLGNIDHEKKTWEALSSIAELVTPKATNRADFIAECKSGALDGTVAAYRTFGSISITGMVDEELVSVLPASLKFLAHCGAGYDQVNVAACTAHGIRVANVPSIADDATADTNMFLILGALRGFNASMLNLRAGQWRGSPTLPPLGHDPEGKVLGILGMGGIGRNLKKKADAFGMKVIYHNRRKLSEELAGGAEYVSFDDLLSRSDVVSLNLPLNKNTRHIISDAQFAQMKRGAVLINTARGAVVDEAALVRALDEGRIWSAGLDVYEEEPKIHPGLVANPHVMLLPHMGTWTFETQAAMEKWTIDNVRAAIERGAMNCIVPEQEGESF</sequence>
<evidence type="ECO:0000259" key="3">
    <source>
        <dbReference type="Pfam" id="PF00389"/>
    </source>
</evidence>
<dbReference type="SUPFAM" id="SSF52283">
    <property type="entry name" value="Formate/glycerate dehydrogenase catalytic domain-like"/>
    <property type="match status" value="1"/>
</dbReference>
<dbReference type="CDD" id="cd12168">
    <property type="entry name" value="Mand_dh_like"/>
    <property type="match status" value="1"/>
</dbReference>
<keyword evidence="1 2" id="KW-0560">Oxidoreductase</keyword>
<dbReference type="Gene3D" id="3.40.50.720">
    <property type="entry name" value="NAD(P)-binding Rossmann-like Domain"/>
    <property type="match status" value="2"/>
</dbReference>
<comment type="similarity">
    <text evidence="2">Belongs to the D-isomer specific 2-hydroxyacid dehydrogenase family.</text>
</comment>
<feature type="domain" description="D-isomer specific 2-hydroxyacid dehydrogenase NAD-binding" evidence="4">
    <location>
        <begin position="192"/>
        <end position="367"/>
    </location>
</feature>
<feature type="domain" description="D-isomer specific 2-hydroxyacid dehydrogenase catalytic" evidence="3">
    <location>
        <begin position="135"/>
        <end position="395"/>
    </location>
</feature>
<comment type="caution">
    <text evidence="5">The sequence shown here is derived from an EMBL/GenBank/DDBJ whole genome shotgun (WGS) entry which is preliminary data.</text>
</comment>
<dbReference type="InterPro" id="IPR029753">
    <property type="entry name" value="D-isomer_DH_CS"/>
</dbReference>
<organism evidence="5 6">
    <name type="scientific">Phyllosticta citricarpa</name>
    <dbReference type="NCBI Taxonomy" id="55181"/>
    <lineage>
        <taxon>Eukaryota</taxon>
        <taxon>Fungi</taxon>
        <taxon>Dikarya</taxon>
        <taxon>Ascomycota</taxon>
        <taxon>Pezizomycotina</taxon>
        <taxon>Dothideomycetes</taxon>
        <taxon>Dothideomycetes incertae sedis</taxon>
        <taxon>Botryosphaeriales</taxon>
        <taxon>Phyllostictaceae</taxon>
        <taxon>Phyllosticta</taxon>
    </lineage>
</organism>
<dbReference type="InterPro" id="IPR006139">
    <property type="entry name" value="D-isomer_2_OHA_DH_cat_dom"/>
</dbReference>
<dbReference type="InterPro" id="IPR029752">
    <property type="entry name" value="D-isomer_DH_CS1"/>
</dbReference>